<gene>
    <name evidence="8" type="ORF">PH603_04535</name>
</gene>
<feature type="chain" id="PRO_5042013166" evidence="6">
    <location>
        <begin position="22"/>
        <end position="462"/>
    </location>
</feature>
<name>A0AAE9XUT2_9PROT</name>
<dbReference type="Gene3D" id="3.40.630.10">
    <property type="entry name" value="Zn peptidases"/>
    <property type="match status" value="1"/>
</dbReference>
<dbReference type="GO" id="GO:0008233">
    <property type="term" value="F:peptidase activity"/>
    <property type="evidence" value="ECO:0007669"/>
    <property type="project" value="UniProtKB-KW"/>
</dbReference>
<keyword evidence="5" id="KW-0862">Zinc</keyword>
<feature type="signal peptide" evidence="6">
    <location>
        <begin position="1"/>
        <end position="21"/>
    </location>
</feature>
<accession>A0AAE9XUT2</accession>
<dbReference type="GO" id="GO:0046872">
    <property type="term" value="F:metal ion binding"/>
    <property type="evidence" value="ECO:0007669"/>
    <property type="project" value="UniProtKB-KW"/>
</dbReference>
<dbReference type="Pfam" id="PF01546">
    <property type="entry name" value="Peptidase_M20"/>
    <property type="match status" value="1"/>
</dbReference>
<dbReference type="AlphaFoldDB" id="A0AAE9XUT2"/>
<keyword evidence="9" id="KW-1185">Reference proteome</keyword>
<evidence type="ECO:0000256" key="2">
    <source>
        <dbReference type="ARBA" id="ARBA00022670"/>
    </source>
</evidence>
<evidence type="ECO:0000256" key="3">
    <source>
        <dbReference type="ARBA" id="ARBA00022723"/>
    </source>
</evidence>
<protein>
    <submittedName>
        <fullName evidence="8">M20/M25/M40 family metallo-hydrolase</fullName>
    </submittedName>
</protein>
<keyword evidence="2" id="KW-0645">Protease</keyword>
<evidence type="ECO:0000259" key="7">
    <source>
        <dbReference type="Pfam" id="PF07687"/>
    </source>
</evidence>
<organism evidence="8 9">
    <name type="scientific">Gimibacter soli</name>
    <dbReference type="NCBI Taxonomy" id="3024400"/>
    <lineage>
        <taxon>Bacteria</taxon>
        <taxon>Pseudomonadati</taxon>
        <taxon>Pseudomonadota</taxon>
        <taxon>Alphaproteobacteria</taxon>
        <taxon>Kordiimonadales</taxon>
        <taxon>Temperatibacteraceae</taxon>
        <taxon>Gimibacter</taxon>
    </lineage>
</organism>
<evidence type="ECO:0000256" key="4">
    <source>
        <dbReference type="ARBA" id="ARBA00022801"/>
    </source>
</evidence>
<dbReference type="RefSeq" id="WP_289504777.1">
    <property type="nucleotide sequence ID" value="NZ_CP116805.1"/>
</dbReference>
<dbReference type="PROSITE" id="PS00758">
    <property type="entry name" value="ARGE_DAPE_CPG2_1"/>
    <property type="match status" value="1"/>
</dbReference>
<keyword evidence="4" id="KW-0378">Hydrolase</keyword>
<keyword evidence="6" id="KW-0732">Signal</keyword>
<dbReference type="PANTHER" id="PTHR45962:SF1">
    <property type="entry name" value="N-FATTY-ACYL-AMINO ACID SYNTHASE_HYDROLASE PM20D1"/>
    <property type="match status" value="1"/>
</dbReference>
<evidence type="ECO:0000256" key="6">
    <source>
        <dbReference type="SAM" id="SignalP"/>
    </source>
</evidence>
<evidence type="ECO:0000256" key="5">
    <source>
        <dbReference type="ARBA" id="ARBA00022833"/>
    </source>
</evidence>
<reference evidence="8" key="1">
    <citation type="submission" date="2023-01" db="EMBL/GenBank/DDBJ databases">
        <title>The genome sequence of Kordiimonadaceae bacterium 6D33.</title>
        <authorList>
            <person name="Liu Y."/>
        </authorList>
    </citation>
    <scope>NUCLEOTIDE SEQUENCE</scope>
    <source>
        <strain evidence="8">6D33</strain>
    </source>
</reference>
<dbReference type="SUPFAM" id="SSF53187">
    <property type="entry name" value="Zn-dependent exopeptidases"/>
    <property type="match status" value="1"/>
</dbReference>
<dbReference type="NCBIfam" id="NF006596">
    <property type="entry name" value="PRK09133.1"/>
    <property type="match status" value="1"/>
</dbReference>
<dbReference type="Pfam" id="PF07687">
    <property type="entry name" value="M20_dimer"/>
    <property type="match status" value="1"/>
</dbReference>
<sequence>MISTLLKAASVAALLSSSAFAADTDWNERFKEILGKSITFHTAEGHGQVPAYAAYLADQLKAGGFAAEDIHILPHGETAALVVRYRGDGSAGKKPILLAAHMDVVEAKREDWERDPFTMVEENGYLFGRGIVDNKFGVTSLVTTFLRLKAEGYVPNRDLVIAFSGDEESSMVTTKAIANEHRDLTDAEFVLNADAGGGTIGEDGKVLSYSLQAAEKTYATFHLTVTDPGGHSSRPTGSNAIYRLAKALTAIENYSFPVNTNDITLGFFKAQGPLTGGELGAAMTAFAKNPKDKKAVATLRKQASYVGVTGTTCVATMLEGGHAENALPQSAVATVNCRIFPGEGVALTQERLQKAVNDDHVVFTQRGESTESPASPLRDDIMTAVTDAVHANFPGLPIIPAMSPGATDGMHYRAAGMPTYGIESIYMKNSDGFSHGLNERVPVATIPVALDQMYRVLTTLTK</sequence>
<dbReference type="SUPFAM" id="SSF55031">
    <property type="entry name" value="Bacterial exopeptidase dimerisation domain"/>
    <property type="match status" value="1"/>
</dbReference>
<dbReference type="Gene3D" id="3.30.70.360">
    <property type="match status" value="1"/>
</dbReference>
<dbReference type="InterPro" id="IPR036264">
    <property type="entry name" value="Bact_exopeptidase_dim_dom"/>
</dbReference>
<dbReference type="InterPro" id="IPR047177">
    <property type="entry name" value="Pept_M20A"/>
</dbReference>
<dbReference type="PANTHER" id="PTHR45962">
    <property type="entry name" value="N-FATTY-ACYL-AMINO ACID SYNTHASE/HYDROLASE PM20D1"/>
    <property type="match status" value="1"/>
</dbReference>
<dbReference type="InterPro" id="IPR001261">
    <property type="entry name" value="ArgE/DapE_CS"/>
</dbReference>
<dbReference type="Gene3D" id="1.10.150.900">
    <property type="match status" value="1"/>
</dbReference>
<proteinExistence type="inferred from homology"/>
<dbReference type="EMBL" id="CP116805">
    <property type="protein sequence ID" value="WCL55025.1"/>
    <property type="molecule type" value="Genomic_DNA"/>
</dbReference>
<evidence type="ECO:0000313" key="9">
    <source>
        <dbReference type="Proteomes" id="UP001217500"/>
    </source>
</evidence>
<feature type="domain" description="Peptidase M20 dimerisation" evidence="7">
    <location>
        <begin position="214"/>
        <end position="359"/>
    </location>
</feature>
<keyword evidence="3" id="KW-0479">Metal-binding</keyword>
<dbReference type="KEGG" id="gso:PH603_04535"/>
<dbReference type="Proteomes" id="UP001217500">
    <property type="component" value="Chromosome"/>
</dbReference>
<evidence type="ECO:0000313" key="8">
    <source>
        <dbReference type="EMBL" id="WCL55025.1"/>
    </source>
</evidence>
<comment type="similarity">
    <text evidence="1">Belongs to the peptidase M20A family.</text>
</comment>
<dbReference type="InterPro" id="IPR002933">
    <property type="entry name" value="Peptidase_M20"/>
</dbReference>
<evidence type="ECO:0000256" key="1">
    <source>
        <dbReference type="ARBA" id="ARBA00006247"/>
    </source>
</evidence>
<dbReference type="GO" id="GO:0006508">
    <property type="term" value="P:proteolysis"/>
    <property type="evidence" value="ECO:0007669"/>
    <property type="project" value="UniProtKB-KW"/>
</dbReference>
<dbReference type="InterPro" id="IPR011650">
    <property type="entry name" value="Peptidase_M20_dimer"/>
</dbReference>